<dbReference type="InterPro" id="IPR051986">
    <property type="entry name" value="Innate_Immune_Apopt_Reg"/>
</dbReference>
<sequence>MNSMAVSTEFSTTLCNHCDRDIPAPNFDLHYAHCIRNLEKCRICGDMVPKKHSEEHYLNTHAPVSCSLCSETVEREVLTLHKGERCPQRIVTCEYCEFPLPVVDLFKHQEVCGNRTEYCEICCKYVRLRERLDHERQFHSGTPGVPAEPSRTQYLAIVWAVICYDLYLVHSFHRKLDDIDTGSRSDFKGLRKSLVPSHIWMACAERAKAIDGALLKREILVGDVHARIGDVCENFDFIIVDGLECDRVLGMAFIAKIGPIFVSKESVATLGEK</sequence>
<dbReference type="AlphaFoldDB" id="U5CXL4"/>
<dbReference type="eggNOG" id="ENOG502QQRU">
    <property type="taxonomic scope" value="Eukaryota"/>
</dbReference>
<dbReference type="PANTHER" id="PTHR16295:SF10">
    <property type="entry name" value="EXPRESSED PROTEIN"/>
    <property type="match status" value="1"/>
</dbReference>
<dbReference type="PANTHER" id="PTHR16295">
    <property type="entry name" value="TRAF-TYPE ZINC FINGER PROTEIN-RELATED"/>
    <property type="match status" value="1"/>
</dbReference>
<dbReference type="HOGENOM" id="CLU_1020619_0_0_1"/>
<dbReference type="InterPro" id="IPR013083">
    <property type="entry name" value="Znf_RING/FYVE/PHD"/>
</dbReference>
<dbReference type="STRING" id="13333.U5CXL4"/>
<evidence type="ECO:0000313" key="1">
    <source>
        <dbReference type="EMBL" id="ERN18051.1"/>
    </source>
</evidence>
<evidence type="ECO:0008006" key="3">
    <source>
        <dbReference type="Google" id="ProtNLM"/>
    </source>
</evidence>
<dbReference type="Proteomes" id="UP000017836">
    <property type="component" value="Unassembled WGS sequence"/>
</dbReference>
<keyword evidence="2" id="KW-1185">Reference proteome</keyword>
<protein>
    <recommendedName>
        <fullName evidence="3">TRAF-type domain-containing protein</fullName>
    </recommendedName>
</protein>
<accession>U5CXL4</accession>
<dbReference type="Gramene" id="ERN18051">
    <property type="protein sequence ID" value="ERN18051"/>
    <property type="gene ID" value="AMTR_s00046p00200010"/>
</dbReference>
<proteinExistence type="predicted"/>
<organism evidence="1 2">
    <name type="scientific">Amborella trichopoda</name>
    <dbReference type="NCBI Taxonomy" id="13333"/>
    <lineage>
        <taxon>Eukaryota</taxon>
        <taxon>Viridiplantae</taxon>
        <taxon>Streptophyta</taxon>
        <taxon>Embryophyta</taxon>
        <taxon>Tracheophyta</taxon>
        <taxon>Spermatophyta</taxon>
        <taxon>Magnoliopsida</taxon>
        <taxon>Amborellales</taxon>
        <taxon>Amborellaceae</taxon>
        <taxon>Amborella</taxon>
    </lineage>
</organism>
<gene>
    <name evidence="1" type="ORF">AMTR_s00046p00200010</name>
</gene>
<name>U5CXL4_AMBTC</name>
<reference evidence="2" key="1">
    <citation type="journal article" date="2013" name="Science">
        <title>The Amborella genome and the evolution of flowering plants.</title>
        <authorList>
            <consortium name="Amborella Genome Project"/>
        </authorList>
    </citation>
    <scope>NUCLEOTIDE SEQUENCE [LARGE SCALE GENOMIC DNA]</scope>
</reference>
<dbReference type="Gene3D" id="3.30.40.10">
    <property type="entry name" value="Zinc/RING finger domain, C3HC4 (zinc finger)"/>
    <property type="match status" value="1"/>
</dbReference>
<dbReference type="EMBL" id="KI392290">
    <property type="protein sequence ID" value="ERN18051.1"/>
    <property type="molecule type" value="Genomic_DNA"/>
</dbReference>
<dbReference type="GO" id="GO:0005739">
    <property type="term" value="C:mitochondrion"/>
    <property type="evidence" value="ECO:0000318"/>
    <property type="project" value="GO_Central"/>
</dbReference>
<evidence type="ECO:0000313" key="2">
    <source>
        <dbReference type="Proteomes" id="UP000017836"/>
    </source>
</evidence>